<accession>A0A1J0GBV5</accession>
<dbReference type="AlphaFoldDB" id="A0A1J0GBV5"/>
<dbReference type="InterPro" id="IPR007621">
    <property type="entry name" value="TPM_dom"/>
</dbReference>
<dbReference type="PANTHER" id="PTHR30373:SF2">
    <property type="entry name" value="UPF0603 PROTEIN YGCG"/>
    <property type="match status" value="1"/>
</dbReference>
<proteinExistence type="predicted"/>
<gene>
    <name evidence="3" type="ORF">A7L45_01455</name>
</gene>
<sequence length="291" mass="31275">MKDYIIKFIRKSCDFSWGISTKTKMGMMILFVGMIFVSQIIAVNIANAQTKKIYPVASQLKYVNDYAKVLDSESTQYILSVGKELEAKTGAQAIVVVIDSLKDVPIETYATGIFREWGIGQKGKNNGLLILLSVKEKQWRVEVGTGLEGAVTDIYSSRVMNDYAVPKFKQGLYGEGLRASYSLLCDSVAKEYNVKLDKNINVPKQVQTQNIPRKGNGIVLIGFIVLIFLDFIFNRGRVTRFMATLLFWSSIGRRGGGNGGGFGGSGGGGFGGGSGGFGGGSSSGGGSSGGY</sequence>
<keyword evidence="1" id="KW-0472">Membrane</keyword>
<feature type="domain" description="TPM" evidence="2">
    <location>
        <begin position="63"/>
        <end position="182"/>
    </location>
</feature>
<keyword evidence="1" id="KW-0812">Transmembrane</keyword>
<protein>
    <recommendedName>
        <fullName evidence="2">TPM domain-containing protein</fullName>
    </recommendedName>
</protein>
<dbReference type="Gene3D" id="3.10.310.50">
    <property type="match status" value="1"/>
</dbReference>
<dbReference type="KEGG" id="ceu:A7L45_01455"/>
<reference evidence="4" key="1">
    <citation type="journal article" date="2016" name="Front. Microbiol.">
        <title>Complete Genome Sequence of Clostridium estertheticum DSM 8809, a Microbe Identified in Spoiled Vacuum Packed Beef.</title>
        <authorList>
            <person name="Yu Z."/>
            <person name="Gunn L."/>
            <person name="Brennan E."/>
            <person name="Reid R."/>
            <person name="Wall P.G."/>
            <person name="Gaora O.P."/>
            <person name="Hurley D."/>
            <person name="Bolton D."/>
            <person name="Fanning S."/>
        </authorList>
    </citation>
    <scope>NUCLEOTIDE SEQUENCE [LARGE SCALE GENOMIC DNA]</scope>
    <source>
        <strain evidence="4">DSM 8809</strain>
    </source>
</reference>
<name>A0A1J0GBV5_9CLOT</name>
<feature type="transmembrane region" description="Helical" evidence="1">
    <location>
        <begin position="215"/>
        <end position="233"/>
    </location>
</feature>
<organism evidence="3 4">
    <name type="scientific">Clostridium estertheticum subsp. estertheticum</name>
    <dbReference type="NCBI Taxonomy" id="1552"/>
    <lineage>
        <taxon>Bacteria</taxon>
        <taxon>Bacillati</taxon>
        <taxon>Bacillota</taxon>
        <taxon>Clostridia</taxon>
        <taxon>Eubacteriales</taxon>
        <taxon>Clostridiaceae</taxon>
        <taxon>Clostridium</taxon>
    </lineage>
</organism>
<dbReference type="PANTHER" id="PTHR30373">
    <property type="entry name" value="UPF0603 PROTEIN YGCG"/>
    <property type="match status" value="1"/>
</dbReference>
<dbReference type="STRING" id="1552.A7L45_01455"/>
<evidence type="ECO:0000256" key="1">
    <source>
        <dbReference type="SAM" id="Phobius"/>
    </source>
</evidence>
<keyword evidence="1" id="KW-1133">Transmembrane helix</keyword>
<dbReference type="Pfam" id="PF04536">
    <property type="entry name" value="TPM_phosphatase"/>
    <property type="match status" value="1"/>
</dbReference>
<dbReference type="Proteomes" id="UP000182569">
    <property type="component" value="Chromosome"/>
</dbReference>
<keyword evidence="4" id="KW-1185">Reference proteome</keyword>
<evidence type="ECO:0000313" key="4">
    <source>
        <dbReference type="Proteomes" id="UP000182569"/>
    </source>
</evidence>
<evidence type="ECO:0000313" key="3">
    <source>
        <dbReference type="EMBL" id="APC38825.1"/>
    </source>
</evidence>
<dbReference type="EMBL" id="CP015756">
    <property type="protein sequence ID" value="APC38825.1"/>
    <property type="molecule type" value="Genomic_DNA"/>
</dbReference>
<evidence type="ECO:0000259" key="2">
    <source>
        <dbReference type="Pfam" id="PF04536"/>
    </source>
</evidence>